<feature type="chain" id="PRO_5003404605" evidence="1">
    <location>
        <begin position="23"/>
        <end position="150"/>
    </location>
</feature>
<evidence type="ECO:0000256" key="1">
    <source>
        <dbReference type="SAM" id="SignalP"/>
    </source>
</evidence>
<keyword evidence="3" id="KW-1185">Reference proteome</keyword>
<name>G0MUH4_CAEBE</name>
<proteinExistence type="predicted"/>
<sequence length="150" mass="17323">MRKITLVTVVSMIVLGALLTDGSDVDEINEKRRAFAVEHKIANMYKLEHDKNLQALLDKQKVEEVCDILYEKWYQYRHEFETTNSTRWFMVPSDGITEILESEVFTYLFGGREVGSPGRPALKIEFSAESLNKEGAPFSQNFTRNSWIKP</sequence>
<dbReference type="EMBL" id="GL379812">
    <property type="protein sequence ID" value="EGT44140.1"/>
    <property type="molecule type" value="Genomic_DNA"/>
</dbReference>
<evidence type="ECO:0000313" key="3">
    <source>
        <dbReference type="Proteomes" id="UP000008068"/>
    </source>
</evidence>
<dbReference type="InParanoid" id="G0MUH4"/>
<accession>G0MUH4</accession>
<feature type="signal peptide" evidence="1">
    <location>
        <begin position="1"/>
        <end position="22"/>
    </location>
</feature>
<dbReference type="AlphaFoldDB" id="G0MUH4"/>
<organism evidence="3">
    <name type="scientific">Caenorhabditis brenneri</name>
    <name type="common">Nematode worm</name>
    <dbReference type="NCBI Taxonomy" id="135651"/>
    <lineage>
        <taxon>Eukaryota</taxon>
        <taxon>Metazoa</taxon>
        <taxon>Ecdysozoa</taxon>
        <taxon>Nematoda</taxon>
        <taxon>Chromadorea</taxon>
        <taxon>Rhabditida</taxon>
        <taxon>Rhabditina</taxon>
        <taxon>Rhabditomorpha</taxon>
        <taxon>Rhabditoidea</taxon>
        <taxon>Rhabditidae</taxon>
        <taxon>Peloderinae</taxon>
        <taxon>Caenorhabditis</taxon>
    </lineage>
</organism>
<gene>
    <name evidence="2" type="ORF">CAEBREN_19924</name>
</gene>
<dbReference type="HOGENOM" id="CLU_1742186_0_0_1"/>
<reference evidence="3" key="1">
    <citation type="submission" date="2011-07" db="EMBL/GenBank/DDBJ databases">
        <authorList>
            <consortium name="Caenorhabditis brenneri Sequencing and Analysis Consortium"/>
            <person name="Wilson R.K."/>
        </authorList>
    </citation>
    <scope>NUCLEOTIDE SEQUENCE [LARGE SCALE GENOMIC DNA]</scope>
    <source>
        <strain evidence="3">PB2801</strain>
    </source>
</reference>
<protein>
    <submittedName>
        <fullName evidence="2">Uncharacterized protein</fullName>
    </submittedName>
</protein>
<dbReference type="Proteomes" id="UP000008068">
    <property type="component" value="Unassembled WGS sequence"/>
</dbReference>
<keyword evidence="1" id="KW-0732">Signal</keyword>
<evidence type="ECO:0000313" key="2">
    <source>
        <dbReference type="EMBL" id="EGT44140.1"/>
    </source>
</evidence>